<dbReference type="GO" id="GO:0070006">
    <property type="term" value="F:metalloaminopeptidase activity"/>
    <property type="evidence" value="ECO:0007669"/>
    <property type="project" value="TreeGrafter"/>
</dbReference>
<keyword evidence="2" id="KW-0378">Hydrolase</keyword>
<dbReference type="InterPro" id="IPR050344">
    <property type="entry name" value="Peptidase_M1_aminopeptidases"/>
</dbReference>
<comment type="caution">
    <text evidence="2">The sequence shown here is derived from an EMBL/GenBank/DDBJ whole genome shotgun (WGS) entry which is preliminary data.</text>
</comment>
<dbReference type="AlphaFoldDB" id="A0A699RK92"/>
<dbReference type="GO" id="GO:0005737">
    <property type="term" value="C:cytoplasm"/>
    <property type="evidence" value="ECO:0007669"/>
    <property type="project" value="TreeGrafter"/>
</dbReference>
<dbReference type="GO" id="GO:0042277">
    <property type="term" value="F:peptide binding"/>
    <property type="evidence" value="ECO:0007669"/>
    <property type="project" value="TreeGrafter"/>
</dbReference>
<keyword evidence="2" id="KW-0031">Aminopeptidase</keyword>
<name>A0A699RK92_TANCI</name>
<dbReference type="PANTHER" id="PTHR11533:SF274">
    <property type="entry name" value="AMINOPEPTIDASE"/>
    <property type="match status" value="1"/>
</dbReference>
<dbReference type="PANTHER" id="PTHR11533">
    <property type="entry name" value="PROTEASE M1 ZINC METALLOPROTEASE"/>
    <property type="match status" value="1"/>
</dbReference>
<dbReference type="GO" id="GO:0005615">
    <property type="term" value="C:extracellular space"/>
    <property type="evidence" value="ECO:0007669"/>
    <property type="project" value="TreeGrafter"/>
</dbReference>
<feature type="domain" description="Peptidase M1 membrane alanine aminopeptidase" evidence="1">
    <location>
        <begin position="1"/>
        <end position="62"/>
    </location>
</feature>
<dbReference type="EMBL" id="BKCJ011103463">
    <property type="protein sequence ID" value="GFC86116.1"/>
    <property type="molecule type" value="Genomic_DNA"/>
</dbReference>
<dbReference type="InterPro" id="IPR014782">
    <property type="entry name" value="Peptidase_M1_dom"/>
</dbReference>
<dbReference type="GO" id="GO:0016020">
    <property type="term" value="C:membrane"/>
    <property type="evidence" value="ECO:0007669"/>
    <property type="project" value="TreeGrafter"/>
</dbReference>
<dbReference type="GO" id="GO:0006508">
    <property type="term" value="P:proteolysis"/>
    <property type="evidence" value="ECO:0007669"/>
    <property type="project" value="TreeGrafter"/>
</dbReference>
<sequence>MPYTLLKLVMVVVPDFSGGSMENYGLITYCEAELLHDDLRSAAENTQRLLLAVTHEVGQQWFRTWGVWISCSVQLLLCSDMGCSIFGIWGATSLEV</sequence>
<gene>
    <name evidence="2" type="ORF">Tci_858086</name>
</gene>
<reference evidence="2" key="1">
    <citation type="journal article" date="2019" name="Sci. Rep.">
        <title>Draft genome of Tanacetum cinerariifolium, the natural source of mosquito coil.</title>
        <authorList>
            <person name="Yamashiro T."/>
            <person name="Shiraishi A."/>
            <person name="Satake H."/>
            <person name="Nakayama K."/>
        </authorList>
    </citation>
    <scope>NUCLEOTIDE SEQUENCE</scope>
</reference>
<dbReference type="InterPro" id="IPR027268">
    <property type="entry name" value="Peptidase_M4/M1_CTD_sf"/>
</dbReference>
<accession>A0A699RK92</accession>
<dbReference type="GO" id="GO:0043171">
    <property type="term" value="P:peptide catabolic process"/>
    <property type="evidence" value="ECO:0007669"/>
    <property type="project" value="TreeGrafter"/>
</dbReference>
<dbReference type="SUPFAM" id="SSF55486">
    <property type="entry name" value="Metalloproteases ('zincins'), catalytic domain"/>
    <property type="match status" value="1"/>
</dbReference>
<feature type="non-terminal residue" evidence="2">
    <location>
        <position position="96"/>
    </location>
</feature>
<organism evidence="2">
    <name type="scientific">Tanacetum cinerariifolium</name>
    <name type="common">Dalmatian daisy</name>
    <name type="synonym">Chrysanthemum cinerariifolium</name>
    <dbReference type="NCBI Taxonomy" id="118510"/>
    <lineage>
        <taxon>Eukaryota</taxon>
        <taxon>Viridiplantae</taxon>
        <taxon>Streptophyta</taxon>
        <taxon>Embryophyta</taxon>
        <taxon>Tracheophyta</taxon>
        <taxon>Spermatophyta</taxon>
        <taxon>Magnoliopsida</taxon>
        <taxon>eudicotyledons</taxon>
        <taxon>Gunneridae</taxon>
        <taxon>Pentapetalae</taxon>
        <taxon>asterids</taxon>
        <taxon>campanulids</taxon>
        <taxon>Asterales</taxon>
        <taxon>Asteraceae</taxon>
        <taxon>Asteroideae</taxon>
        <taxon>Anthemideae</taxon>
        <taxon>Anthemidinae</taxon>
        <taxon>Tanacetum</taxon>
    </lineage>
</organism>
<dbReference type="Gene3D" id="1.10.390.10">
    <property type="entry name" value="Neutral Protease Domain 2"/>
    <property type="match status" value="1"/>
</dbReference>
<keyword evidence="2" id="KW-0645">Protease</keyword>
<proteinExistence type="predicted"/>
<dbReference type="GO" id="GO:0008270">
    <property type="term" value="F:zinc ion binding"/>
    <property type="evidence" value="ECO:0007669"/>
    <property type="project" value="InterPro"/>
</dbReference>
<evidence type="ECO:0000313" key="2">
    <source>
        <dbReference type="EMBL" id="GFC86116.1"/>
    </source>
</evidence>
<dbReference type="Pfam" id="PF01433">
    <property type="entry name" value="Peptidase_M1"/>
    <property type="match status" value="1"/>
</dbReference>
<evidence type="ECO:0000259" key="1">
    <source>
        <dbReference type="Pfam" id="PF01433"/>
    </source>
</evidence>
<protein>
    <submittedName>
        <fullName evidence="2">Aminopeptidase M1-like isoform X2</fullName>
    </submittedName>
</protein>